<name>A0A8T7M4Z0_9CHLR</name>
<dbReference type="Proteomes" id="UP000521676">
    <property type="component" value="Unassembled WGS sequence"/>
</dbReference>
<accession>A0A8T7M4Z0</accession>
<dbReference type="EMBL" id="JACATZ010000003">
    <property type="protein sequence ID" value="NWJ47158.1"/>
    <property type="molecule type" value="Genomic_DNA"/>
</dbReference>
<organism evidence="2 4">
    <name type="scientific">Candidatus Chlorohelix allophototropha</name>
    <dbReference type="NCBI Taxonomy" id="3003348"/>
    <lineage>
        <taxon>Bacteria</taxon>
        <taxon>Bacillati</taxon>
        <taxon>Chloroflexota</taxon>
        <taxon>Chloroflexia</taxon>
        <taxon>Candidatus Chloroheliales</taxon>
        <taxon>Candidatus Chloroheliaceae</taxon>
        <taxon>Candidatus Chlorohelix</taxon>
    </lineage>
</organism>
<evidence type="ECO:0000313" key="4">
    <source>
        <dbReference type="Proteomes" id="UP000521676"/>
    </source>
</evidence>
<keyword evidence="1" id="KW-0472">Membrane</keyword>
<evidence type="ECO:0000313" key="5">
    <source>
        <dbReference type="Proteomes" id="UP001431572"/>
    </source>
</evidence>
<feature type="transmembrane region" description="Helical" evidence="1">
    <location>
        <begin position="12"/>
        <end position="33"/>
    </location>
</feature>
<keyword evidence="1" id="KW-1133">Transmembrane helix</keyword>
<dbReference type="EMBL" id="CP128400">
    <property type="protein sequence ID" value="WJW69070.1"/>
    <property type="molecule type" value="Genomic_DNA"/>
</dbReference>
<keyword evidence="5" id="KW-1185">Reference proteome</keyword>
<keyword evidence="1" id="KW-0812">Transmembrane</keyword>
<gene>
    <name evidence="2" type="ORF">HXX08_14955</name>
    <name evidence="3" type="ORF">OZ401_002663</name>
</gene>
<dbReference type="AlphaFoldDB" id="A0A8T7M4Z0"/>
<sequence>MTTARSLHKGHGFTVGVGVCATAVVLVGVGTLVEVVSCAVEVVEAVVDDAPLLVVEVVTPIVVVACCVVDGRVVAIALVVLDGVVEAVVVCCVVRGRLVVVAGEVIGRVIVGTEVAITPDMEGFGVSLTTVEVSIVTVTEGRTLVGVGALNIAPSK</sequence>
<dbReference type="Proteomes" id="UP001431572">
    <property type="component" value="Chromosome 2"/>
</dbReference>
<evidence type="ECO:0000256" key="1">
    <source>
        <dbReference type="SAM" id="Phobius"/>
    </source>
</evidence>
<protein>
    <submittedName>
        <fullName evidence="2">Uncharacterized protein</fullName>
    </submittedName>
</protein>
<proteinExistence type="predicted"/>
<evidence type="ECO:0000313" key="2">
    <source>
        <dbReference type="EMBL" id="NWJ47158.1"/>
    </source>
</evidence>
<reference evidence="3" key="2">
    <citation type="journal article" date="2024" name="Nature">
        <title>Anoxygenic phototroph of the Chloroflexota uses a type I reaction centre.</title>
        <authorList>
            <person name="Tsuji J.M."/>
            <person name="Shaw N.A."/>
            <person name="Nagashima S."/>
            <person name="Venkiteswaran J.J."/>
            <person name="Schiff S.L."/>
            <person name="Watanabe T."/>
            <person name="Fukui M."/>
            <person name="Hanada S."/>
            <person name="Tank M."/>
            <person name="Neufeld J.D."/>
        </authorList>
    </citation>
    <scope>NUCLEOTIDE SEQUENCE</scope>
    <source>
        <strain evidence="3">L227-S17</strain>
    </source>
</reference>
<reference evidence="2 4" key="1">
    <citation type="submission" date="2020-06" db="EMBL/GenBank/DDBJ databases">
        <title>Anoxygenic phototrophic Chloroflexota member uses a Type I reaction center.</title>
        <authorList>
            <person name="Tsuji J.M."/>
            <person name="Shaw N.A."/>
            <person name="Nagashima S."/>
            <person name="Venkiteswaran J."/>
            <person name="Schiff S.L."/>
            <person name="Hanada S."/>
            <person name="Tank M."/>
            <person name="Neufeld J.D."/>
        </authorList>
    </citation>
    <scope>NUCLEOTIDE SEQUENCE [LARGE SCALE GENOMIC DNA]</scope>
    <source>
        <strain evidence="2">L227-S17</strain>
    </source>
</reference>
<evidence type="ECO:0000313" key="3">
    <source>
        <dbReference type="EMBL" id="WJW69070.1"/>
    </source>
</evidence>
<dbReference type="RefSeq" id="WP_341470963.1">
    <property type="nucleotide sequence ID" value="NZ_CP128400.1"/>
</dbReference>